<gene>
    <name evidence="2" type="primary">ORF103027</name>
</gene>
<feature type="chain" id="PRO_5002112658" evidence="1">
    <location>
        <begin position="25"/>
        <end position="186"/>
    </location>
</feature>
<dbReference type="EMBL" id="HACG01030233">
    <property type="protein sequence ID" value="CEK77098.1"/>
    <property type="molecule type" value="Transcribed_RNA"/>
</dbReference>
<evidence type="ECO:0000256" key="1">
    <source>
        <dbReference type="SAM" id="SignalP"/>
    </source>
</evidence>
<accession>A0A0B7A8J8</accession>
<protein>
    <submittedName>
        <fullName evidence="2">Uncharacterized protein</fullName>
    </submittedName>
</protein>
<evidence type="ECO:0000313" key="2">
    <source>
        <dbReference type="EMBL" id="CEK77098.1"/>
    </source>
</evidence>
<sequence>MHSGSMITFASAILFVALVIPITAFPRVKRQSQYNALPSLEDEERRIEEVESFLLQYLDQNIDQNGQTPEQYQALELLWNLLVRFLTLNNENGRREAVDDYHSNSIDSVLDNPNVDRRTAGKTVPIKEKNWTIVPLNHEKEKLYTIATRSGFLKLTSDKSYDTGATNSPRFKRKRIRTIGGGNYIV</sequence>
<proteinExistence type="predicted"/>
<organism evidence="2">
    <name type="scientific">Arion vulgaris</name>
    <dbReference type="NCBI Taxonomy" id="1028688"/>
    <lineage>
        <taxon>Eukaryota</taxon>
        <taxon>Metazoa</taxon>
        <taxon>Spiralia</taxon>
        <taxon>Lophotrochozoa</taxon>
        <taxon>Mollusca</taxon>
        <taxon>Gastropoda</taxon>
        <taxon>Heterobranchia</taxon>
        <taxon>Euthyneura</taxon>
        <taxon>Panpulmonata</taxon>
        <taxon>Eupulmonata</taxon>
        <taxon>Stylommatophora</taxon>
        <taxon>Helicina</taxon>
        <taxon>Arionoidea</taxon>
        <taxon>Arionidae</taxon>
        <taxon>Arion</taxon>
    </lineage>
</organism>
<keyword evidence="1" id="KW-0732">Signal</keyword>
<feature type="signal peptide" evidence="1">
    <location>
        <begin position="1"/>
        <end position="24"/>
    </location>
</feature>
<reference evidence="2" key="1">
    <citation type="submission" date="2014-12" db="EMBL/GenBank/DDBJ databases">
        <title>Insight into the proteome of Arion vulgaris.</title>
        <authorList>
            <person name="Aradska J."/>
            <person name="Bulat T."/>
            <person name="Smidak R."/>
            <person name="Sarate P."/>
            <person name="Gangsoo J."/>
            <person name="Sialana F."/>
            <person name="Bilban M."/>
            <person name="Lubec G."/>
        </authorList>
    </citation>
    <scope>NUCLEOTIDE SEQUENCE</scope>
    <source>
        <tissue evidence="2">Skin</tissue>
    </source>
</reference>
<dbReference type="AlphaFoldDB" id="A0A0B7A8J8"/>
<name>A0A0B7A8J8_9EUPU</name>